<dbReference type="PANTHER" id="PTHR34846:SF5">
    <property type="entry name" value="CARBOXYMUCONOLACTONE DECARBOXYLASE-LIKE DOMAIN-CONTAINING PROTEIN"/>
    <property type="match status" value="1"/>
</dbReference>
<reference evidence="4" key="1">
    <citation type="submission" date="2023-07" db="EMBL/GenBank/DDBJ databases">
        <title>30 novel species of actinomycetes from the DSMZ collection.</title>
        <authorList>
            <person name="Nouioui I."/>
        </authorList>
    </citation>
    <scope>NUCLEOTIDE SEQUENCE [LARGE SCALE GENOMIC DNA]</scope>
    <source>
        <strain evidence="4">DSM 44917</strain>
    </source>
</reference>
<accession>A0ABU2L3F8</accession>
<dbReference type="Pfam" id="PF02627">
    <property type="entry name" value="CMD"/>
    <property type="match status" value="1"/>
</dbReference>
<comment type="caution">
    <text evidence="3">The sequence shown here is derived from an EMBL/GenBank/DDBJ whole genome shotgun (WGS) entry which is preliminary data.</text>
</comment>
<dbReference type="InterPro" id="IPR003779">
    <property type="entry name" value="CMD-like"/>
</dbReference>
<feature type="domain" description="Carboxymuconolactone decarboxylase-like" evidence="2">
    <location>
        <begin position="55"/>
        <end position="135"/>
    </location>
</feature>
<organism evidence="3 4">
    <name type="scientific">Streptomyces boetiae</name>
    <dbReference type="NCBI Taxonomy" id="3075541"/>
    <lineage>
        <taxon>Bacteria</taxon>
        <taxon>Bacillati</taxon>
        <taxon>Actinomycetota</taxon>
        <taxon>Actinomycetes</taxon>
        <taxon>Kitasatosporales</taxon>
        <taxon>Streptomycetaceae</taxon>
        <taxon>Streptomyces</taxon>
    </lineage>
</organism>
<feature type="compositionally biased region" description="Gly residues" evidence="1">
    <location>
        <begin position="191"/>
        <end position="209"/>
    </location>
</feature>
<evidence type="ECO:0000256" key="1">
    <source>
        <dbReference type="SAM" id="MobiDB-lite"/>
    </source>
</evidence>
<dbReference type="InterPro" id="IPR029032">
    <property type="entry name" value="AhpD-like"/>
</dbReference>
<dbReference type="EMBL" id="JAVREN010000004">
    <property type="protein sequence ID" value="MDT0306060.1"/>
    <property type="molecule type" value="Genomic_DNA"/>
</dbReference>
<feature type="region of interest" description="Disordered" evidence="1">
    <location>
        <begin position="181"/>
        <end position="209"/>
    </location>
</feature>
<dbReference type="PANTHER" id="PTHR34846">
    <property type="entry name" value="4-CARBOXYMUCONOLACTONE DECARBOXYLASE FAMILY PROTEIN (AFU_ORTHOLOGUE AFUA_6G11590)"/>
    <property type="match status" value="1"/>
</dbReference>
<protein>
    <submittedName>
        <fullName evidence="3">Carboxymuconolactone decarboxylase family protein</fullName>
    </submittedName>
</protein>
<sequence length="209" mass="22467">MSDAPLPGTASTPRIAPGGRRELGVLLWAFSRVSGRVAGTAPPALFLTLGHNRRLFKGWLRFASRLMPRGTLPRRESELIILRVAHLRSCAYEFEHHVRLGRRAGVTAADVERVVAGPQAEGWTERESTLLAAVDSLDARQDLDDAAWAALRAHLAEPQAVEFLLLVGHYQMLATTITTLRLEPDPERGGRGGGGRGGGAGVGGGPRED</sequence>
<keyword evidence="4" id="KW-1185">Reference proteome</keyword>
<evidence type="ECO:0000313" key="3">
    <source>
        <dbReference type="EMBL" id="MDT0306060.1"/>
    </source>
</evidence>
<evidence type="ECO:0000313" key="4">
    <source>
        <dbReference type="Proteomes" id="UP001183388"/>
    </source>
</evidence>
<proteinExistence type="predicted"/>
<dbReference type="RefSeq" id="WP_311628983.1">
    <property type="nucleotide sequence ID" value="NZ_JAVREN010000004.1"/>
</dbReference>
<gene>
    <name evidence="3" type="ORF">RM780_03665</name>
</gene>
<dbReference type="SUPFAM" id="SSF69118">
    <property type="entry name" value="AhpD-like"/>
    <property type="match status" value="1"/>
</dbReference>
<name>A0ABU2L3F8_9ACTN</name>
<dbReference type="Gene3D" id="1.20.1290.10">
    <property type="entry name" value="AhpD-like"/>
    <property type="match status" value="1"/>
</dbReference>
<evidence type="ECO:0000259" key="2">
    <source>
        <dbReference type="Pfam" id="PF02627"/>
    </source>
</evidence>
<dbReference type="Proteomes" id="UP001183388">
    <property type="component" value="Unassembled WGS sequence"/>
</dbReference>